<comment type="caution">
    <text evidence="1">The sequence shown here is derived from an EMBL/GenBank/DDBJ whole genome shotgun (WGS) entry which is preliminary data.</text>
</comment>
<keyword evidence="2" id="KW-1185">Reference proteome</keyword>
<name>A0A9D3ZG44_9ROSI</name>
<evidence type="ECO:0000313" key="2">
    <source>
        <dbReference type="Proteomes" id="UP000828251"/>
    </source>
</evidence>
<organism evidence="1 2">
    <name type="scientific">Gossypium stocksii</name>
    <dbReference type="NCBI Taxonomy" id="47602"/>
    <lineage>
        <taxon>Eukaryota</taxon>
        <taxon>Viridiplantae</taxon>
        <taxon>Streptophyta</taxon>
        <taxon>Embryophyta</taxon>
        <taxon>Tracheophyta</taxon>
        <taxon>Spermatophyta</taxon>
        <taxon>Magnoliopsida</taxon>
        <taxon>eudicotyledons</taxon>
        <taxon>Gunneridae</taxon>
        <taxon>Pentapetalae</taxon>
        <taxon>rosids</taxon>
        <taxon>malvids</taxon>
        <taxon>Malvales</taxon>
        <taxon>Malvaceae</taxon>
        <taxon>Malvoideae</taxon>
        <taxon>Gossypium</taxon>
    </lineage>
</organism>
<evidence type="ECO:0000313" key="1">
    <source>
        <dbReference type="EMBL" id="KAH1032122.1"/>
    </source>
</evidence>
<reference evidence="1 2" key="1">
    <citation type="journal article" date="2021" name="Plant Biotechnol. J.">
        <title>Multi-omics assisted identification of the key and species-specific regulatory components of drought-tolerant mechanisms in Gossypium stocksii.</title>
        <authorList>
            <person name="Yu D."/>
            <person name="Ke L."/>
            <person name="Zhang D."/>
            <person name="Wu Y."/>
            <person name="Sun Y."/>
            <person name="Mei J."/>
            <person name="Sun J."/>
            <person name="Sun Y."/>
        </authorList>
    </citation>
    <scope>NUCLEOTIDE SEQUENCE [LARGE SCALE GENOMIC DNA]</scope>
    <source>
        <strain evidence="2">cv. E1</strain>
        <tissue evidence="1">Leaf</tissue>
    </source>
</reference>
<sequence>MVLVPLETPSISSNQPISYGELHHVGYHYDVNSGEWVKSNHPTANEDDNVEGAFEDILVPEHVPPLATYSQTAQPSSEINVAILNALPFLGNDVRGLRDEVRSYRDAVNSRLSMLEM</sequence>
<dbReference type="AlphaFoldDB" id="A0A9D3ZG44"/>
<protein>
    <submittedName>
        <fullName evidence="1">Uncharacterized protein</fullName>
    </submittedName>
</protein>
<dbReference type="EMBL" id="JAIQCV010000013">
    <property type="protein sequence ID" value="KAH1032122.1"/>
    <property type="molecule type" value="Genomic_DNA"/>
</dbReference>
<gene>
    <name evidence="1" type="ORF">J1N35_044296</name>
</gene>
<proteinExistence type="predicted"/>
<dbReference type="Proteomes" id="UP000828251">
    <property type="component" value="Unassembled WGS sequence"/>
</dbReference>
<accession>A0A9D3ZG44</accession>